<reference evidence="2 3" key="1">
    <citation type="submission" date="2019-01" db="EMBL/GenBank/DDBJ databases">
        <authorList>
            <person name="Sayadi A."/>
        </authorList>
    </citation>
    <scope>NUCLEOTIDE SEQUENCE [LARGE SCALE GENOMIC DNA]</scope>
</reference>
<name>A0A653D1E4_CALMS</name>
<dbReference type="Pfam" id="PF06585">
    <property type="entry name" value="JHBP"/>
    <property type="match status" value="1"/>
</dbReference>
<evidence type="ECO:0000313" key="3">
    <source>
        <dbReference type="Proteomes" id="UP000410492"/>
    </source>
</evidence>
<proteinExistence type="predicted"/>
<keyword evidence="1" id="KW-0732">Signal</keyword>
<dbReference type="SMART" id="SM00700">
    <property type="entry name" value="JHBP"/>
    <property type="match status" value="1"/>
</dbReference>
<gene>
    <name evidence="2" type="ORF">CALMAC_LOCUS13598</name>
</gene>
<dbReference type="AlphaFoldDB" id="A0A653D1E4"/>
<dbReference type="InterPro" id="IPR010562">
    <property type="entry name" value="Haemolymph_juvenile_hormone-bd"/>
</dbReference>
<accession>A0A653D1E4</accession>
<dbReference type="OrthoDB" id="6747947at2759"/>
<protein>
    <recommendedName>
        <fullName evidence="4">Lipid-binding serum glycoprotein N-terminal domain-containing protein</fullName>
    </recommendedName>
</protein>
<feature type="chain" id="PRO_5024987558" description="Lipid-binding serum glycoprotein N-terminal domain-containing protein" evidence="1">
    <location>
        <begin position="20"/>
        <end position="247"/>
    </location>
</feature>
<dbReference type="PANTHER" id="PTHR11008:SF29">
    <property type="entry name" value="IP17226P"/>
    <property type="match status" value="1"/>
</dbReference>
<dbReference type="Proteomes" id="UP000410492">
    <property type="component" value="Unassembled WGS sequence"/>
</dbReference>
<keyword evidence="3" id="KW-1185">Reference proteome</keyword>
<dbReference type="GO" id="GO:0005615">
    <property type="term" value="C:extracellular space"/>
    <property type="evidence" value="ECO:0007669"/>
    <property type="project" value="TreeGrafter"/>
</dbReference>
<dbReference type="EMBL" id="CAACVG010009718">
    <property type="protein sequence ID" value="VEN53959.1"/>
    <property type="molecule type" value="Genomic_DNA"/>
</dbReference>
<dbReference type="Gene3D" id="3.15.10.30">
    <property type="entry name" value="Haemolymph juvenile hormone binding protein"/>
    <property type="match status" value="1"/>
</dbReference>
<feature type="signal peptide" evidence="1">
    <location>
        <begin position="1"/>
        <end position="19"/>
    </location>
</feature>
<evidence type="ECO:0008006" key="4">
    <source>
        <dbReference type="Google" id="ProtNLM"/>
    </source>
</evidence>
<sequence>MGFKFLSVCTLVLVGLVCANLEGEGSLRGEELKGIIEGVINATLNTVIKKIPDPLIIPQFNMTFQNQTLASGYLKVSNFKLAGIHKIVASKIKTAVIGKTTANITIEASDIHLDFDYDTDITLLELLPLYGAGSNHILLQNLNLELFTSLQVFGGIKVKELNATMNMQALLFDLHGLIYNEDFSKLASTMLNGNVGLFLNQYAQLISGYISPVLKELLNAMFNPKKNSTLEGVGEYSIPEYDLDGKY</sequence>
<evidence type="ECO:0000313" key="2">
    <source>
        <dbReference type="EMBL" id="VEN53959.1"/>
    </source>
</evidence>
<dbReference type="PANTHER" id="PTHR11008">
    <property type="entry name" value="PROTEIN TAKEOUT-LIKE PROTEIN"/>
    <property type="match status" value="1"/>
</dbReference>
<organism evidence="2 3">
    <name type="scientific">Callosobruchus maculatus</name>
    <name type="common">Southern cowpea weevil</name>
    <name type="synonym">Pulse bruchid</name>
    <dbReference type="NCBI Taxonomy" id="64391"/>
    <lineage>
        <taxon>Eukaryota</taxon>
        <taxon>Metazoa</taxon>
        <taxon>Ecdysozoa</taxon>
        <taxon>Arthropoda</taxon>
        <taxon>Hexapoda</taxon>
        <taxon>Insecta</taxon>
        <taxon>Pterygota</taxon>
        <taxon>Neoptera</taxon>
        <taxon>Endopterygota</taxon>
        <taxon>Coleoptera</taxon>
        <taxon>Polyphaga</taxon>
        <taxon>Cucujiformia</taxon>
        <taxon>Chrysomeloidea</taxon>
        <taxon>Chrysomelidae</taxon>
        <taxon>Bruchinae</taxon>
        <taxon>Bruchini</taxon>
        <taxon>Callosobruchus</taxon>
    </lineage>
</organism>
<dbReference type="InterPro" id="IPR038606">
    <property type="entry name" value="To_sf"/>
</dbReference>
<evidence type="ECO:0000256" key="1">
    <source>
        <dbReference type="SAM" id="SignalP"/>
    </source>
</evidence>